<keyword evidence="7 11" id="KW-1133">Transmembrane helix</keyword>
<dbReference type="GO" id="GO:0005789">
    <property type="term" value="C:endoplasmic reticulum membrane"/>
    <property type="evidence" value="ECO:0007669"/>
    <property type="project" value="UniProtKB-SubCell"/>
</dbReference>
<sequence length="345" mass="39865">MLNYQIHRKIADIKWVNIFSPWSRQRAYLSVLFWFVLIYPLCCVCQIAPLFFFVTGQWIFLSFYAAWYYYDRNTPKRGGYRDNWFRRWRLHKWFADYFPIRLHKTAELDEKQNYLFGYHPHGIIGIGAWSCFGVNGCNVSKIFKGIRFSVCTLPGNFTAMIRREIFLSIGLIESSKESIEYVLNSEEKGRAVVIVIGGAAEALNAHPGMHTLTLANRKGFVREALKTGAHLVPVYAFGENDVYKQIDNPVGSVLRQVQEWGKSKTGISIPLIYGRGYFQMALGLLPINTPVNVVVGKPIALEKVENPEQSLVDEIHQRYMMELQELFEEHKEKYGVAKDVKLIFE</sequence>
<evidence type="ECO:0000256" key="7">
    <source>
        <dbReference type="ARBA" id="ARBA00022989"/>
    </source>
</evidence>
<dbReference type="EnsemblMetazoa" id="CJA04558.1">
    <property type="protein sequence ID" value="CJA04558.1"/>
    <property type="gene ID" value="WBGene00123762"/>
</dbReference>
<evidence type="ECO:0000256" key="9">
    <source>
        <dbReference type="ARBA" id="ARBA00023136"/>
    </source>
</evidence>
<keyword evidence="3" id="KW-0444">Lipid biosynthesis</keyword>
<comment type="similarity">
    <text evidence="2 11">Belongs to the diacylglycerol acyltransferase family.</text>
</comment>
<comment type="caution">
    <text evidence="11">Lacks conserved residue(s) required for the propagation of feature annotation.</text>
</comment>
<reference evidence="13" key="1">
    <citation type="submission" date="2010-08" db="EMBL/GenBank/DDBJ databases">
        <authorList>
            <consortium name="Caenorhabditis japonica Sequencing Consortium"/>
            <person name="Wilson R.K."/>
        </authorList>
    </citation>
    <scope>NUCLEOTIDE SEQUENCE [LARGE SCALE GENOMIC DNA]</scope>
    <source>
        <strain evidence="13">DF5081</strain>
    </source>
</reference>
<keyword evidence="6 11" id="KW-0256">Endoplasmic reticulum</keyword>
<dbReference type="InterPro" id="IPR007130">
    <property type="entry name" value="DAGAT"/>
</dbReference>
<dbReference type="PANTHER" id="PTHR12317:SF37">
    <property type="entry name" value="ACYLTRANSFERASE"/>
    <property type="match status" value="1"/>
</dbReference>
<protein>
    <recommendedName>
        <fullName evidence="11">Acyltransferase</fullName>
        <ecNumber evidence="11">2.3.1.-</ecNumber>
    </recommendedName>
</protein>
<dbReference type="Proteomes" id="UP000005237">
    <property type="component" value="Unassembled WGS sequence"/>
</dbReference>
<evidence type="ECO:0000256" key="2">
    <source>
        <dbReference type="ARBA" id="ARBA00005420"/>
    </source>
</evidence>
<evidence type="ECO:0000256" key="10">
    <source>
        <dbReference type="ARBA" id="ARBA00023315"/>
    </source>
</evidence>
<evidence type="ECO:0000256" key="6">
    <source>
        <dbReference type="ARBA" id="ARBA00022824"/>
    </source>
</evidence>
<dbReference type="PANTHER" id="PTHR12317">
    <property type="entry name" value="DIACYLGLYCEROL O-ACYLTRANSFERASE"/>
    <property type="match status" value="1"/>
</dbReference>
<dbReference type="EC" id="2.3.1.-" evidence="11"/>
<evidence type="ECO:0000256" key="1">
    <source>
        <dbReference type="ARBA" id="ARBA00004477"/>
    </source>
</evidence>
<dbReference type="OMA" id="WIKNWTL"/>
<evidence type="ECO:0000313" key="12">
    <source>
        <dbReference type="EnsemblMetazoa" id="CJA04558.1"/>
    </source>
</evidence>
<evidence type="ECO:0000313" key="13">
    <source>
        <dbReference type="Proteomes" id="UP000005237"/>
    </source>
</evidence>
<name>A0A8R1DL21_CAEJA</name>
<dbReference type="AlphaFoldDB" id="A0A8R1DL21"/>
<reference evidence="12" key="2">
    <citation type="submission" date="2022-06" db="UniProtKB">
        <authorList>
            <consortium name="EnsemblMetazoa"/>
        </authorList>
    </citation>
    <scope>IDENTIFICATION</scope>
    <source>
        <strain evidence="12">DF5081</strain>
    </source>
</reference>
<evidence type="ECO:0000256" key="8">
    <source>
        <dbReference type="ARBA" id="ARBA00023098"/>
    </source>
</evidence>
<proteinExistence type="inferred from homology"/>
<dbReference type="CDD" id="cd07987">
    <property type="entry name" value="LPLAT_MGAT-like"/>
    <property type="match status" value="1"/>
</dbReference>
<organism evidence="12 13">
    <name type="scientific">Caenorhabditis japonica</name>
    <dbReference type="NCBI Taxonomy" id="281687"/>
    <lineage>
        <taxon>Eukaryota</taxon>
        <taxon>Metazoa</taxon>
        <taxon>Ecdysozoa</taxon>
        <taxon>Nematoda</taxon>
        <taxon>Chromadorea</taxon>
        <taxon>Rhabditida</taxon>
        <taxon>Rhabditina</taxon>
        <taxon>Rhabditomorpha</taxon>
        <taxon>Rhabditoidea</taxon>
        <taxon>Rhabditidae</taxon>
        <taxon>Peloderinae</taxon>
        <taxon>Caenorhabditis</taxon>
    </lineage>
</organism>
<comment type="subcellular location">
    <subcellularLocation>
        <location evidence="1 11">Endoplasmic reticulum membrane</location>
        <topology evidence="1 11">Multi-pass membrane protein</topology>
    </subcellularLocation>
</comment>
<accession>A0A8R1DL21</accession>
<evidence type="ECO:0000256" key="11">
    <source>
        <dbReference type="RuleBase" id="RU367023"/>
    </source>
</evidence>
<dbReference type="GO" id="GO:0004144">
    <property type="term" value="F:diacylglycerol O-acyltransferase activity"/>
    <property type="evidence" value="ECO:0007669"/>
    <property type="project" value="TreeGrafter"/>
</dbReference>
<keyword evidence="5 11" id="KW-0812">Transmembrane</keyword>
<keyword evidence="4 11" id="KW-0808">Transferase</keyword>
<dbReference type="GO" id="GO:0019432">
    <property type="term" value="P:triglyceride biosynthetic process"/>
    <property type="evidence" value="ECO:0007669"/>
    <property type="project" value="TreeGrafter"/>
</dbReference>
<evidence type="ECO:0000256" key="3">
    <source>
        <dbReference type="ARBA" id="ARBA00022516"/>
    </source>
</evidence>
<keyword evidence="13" id="KW-1185">Reference proteome</keyword>
<keyword evidence="8" id="KW-0443">Lipid metabolism</keyword>
<keyword evidence="9 11" id="KW-0472">Membrane</keyword>
<feature type="transmembrane region" description="Helical" evidence="11">
    <location>
        <begin position="27"/>
        <end position="45"/>
    </location>
</feature>
<evidence type="ECO:0000256" key="5">
    <source>
        <dbReference type="ARBA" id="ARBA00022692"/>
    </source>
</evidence>
<dbReference type="Pfam" id="PF03982">
    <property type="entry name" value="DAGAT"/>
    <property type="match status" value="1"/>
</dbReference>
<keyword evidence="10" id="KW-0012">Acyltransferase</keyword>
<evidence type="ECO:0000256" key="4">
    <source>
        <dbReference type="ARBA" id="ARBA00022679"/>
    </source>
</evidence>